<comment type="caution">
    <text evidence="1">The sequence shown here is derived from an EMBL/GenBank/DDBJ whole genome shotgun (WGS) entry which is preliminary data.</text>
</comment>
<protein>
    <submittedName>
        <fullName evidence="1">Uncharacterized protein</fullName>
    </submittedName>
</protein>
<organism evidence="1 2">
    <name type="scientific">Smallanthus sonchifolius</name>
    <dbReference type="NCBI Taxonomy" id="185202"/>
    <lineage>
        <taxon>Eukaryota</taxon>
        <taxon>Viridiplantae</taxon>
        <taxon>Streptophyta</taxon>
        <taxon>Embryophyta</taxon>
        <taxon>Tracheophyta</taxon>
        <taxon>Spermatophyta</taxon>
        <taxon>Magnoliopsida</taxon>
        <taxon>eudicotyledons</taxon>
        <taxon>Gunneridae</taxon>
        <taxon>Pentapetalae</taxon>
        <taxon>asterids</taxon>
        <taxon>campanulids</taxon>
        <taxon>Asterales</taxon>
        <taxon>Asteraceae</taxon>
        <taxon>Asteroideae</taxon>
        <taxon>Heliantheae alliance</taxon>
        <taxon>Millerieae</taxon>
        <taxon>Smallanthus</taxon>
    </lineage>
</organism>
<sequence>MDETRTCPGRKDKELTVKRRQESTLYNPANKTETPSTEKTNTHQVKNSITLLEALGESDRPEILECTEAMSFRVNLIRKRVNEKWVIRSA</sequence>
<name>A0ACB9K107_9ASTR</name>
<dbReference type="EMBL" id="CM042019">
    <property type="protein sequence ID" value="KAI3825918.1"/>
    <property type="molecule type" value="Genomic_DNA"/>
</dbReference>
<proteinExistence type="predicted"/>
<reference evidence="2" key="1">
    <citation type="journal article" date="2022" name="Mol. Ecol. Resour.">
        <title>The genomes of chicory, endive, great burdock and yacon provide insights into Asteraceae palaeo-polyploidization history and plant inulin production.</title>
        <authorList>
            <person name="Fan W."/>
            <person name="Wang S."/>
            <person name="Wang H."/>
            <person name="Wang A."/>
            <person name="Jiang F."/>
            <person name="Liu H."/>
            <person name="Zhao H."/>
            <person name="Xu D."/>
            <person name="Zhang Y."/>
        </authorList>
    </citation>
    <scope>NUCLEOTIDE SEQUENCE [LARGE SCALE GENOMIC DNA]</scope>
    <source>
        <strain evidence="2">cv. Yunnan</strain>
    </source>
</reference>
<accession>A0ACB9K107</accession>
<gene>
    <name evidence="1" type="ORF">L1987_07658</name>
</gene>
<keyword evidence="2" id="KW-1185">Reference proteome</keyword>
<evidence type="ECO:0000313" key="1">
    <source>
        <dbReference type="EMBL" id="KAI3825918.1"/>
    </source>
</evidence>
<dbReference type="Proteomes" id="UP001056120">
    <property type="component" value="Linkage Group LG02"/>
</dbReference>
<reference evidence="1 2" key="2">
    <citation type="journal article" date="2022" name="Mol. Ecol. Resour.">
        <title>The genomes of chicory, endive, great burdock and yacon provide insights into Asteraceae paleo-polyploidization history and plant inulin production.</title>
        <authorList>
            <person name="Fan W."/>
            <person name="Wang S."/>
            <person name="Wang H."/>
            <person name="Wang A."/>
            <person name="Jiang F."/>
            <person name="Liu H."/>
            <person name="Zhao H."/>
            <person name="Xu D."/>
            <person name="Zhang Y."/>
        </authorList>
    </citation>
    <scope>NUCLEOTIDE SEQUENCE [LARGE SCALE GENOMIC DNA]</scope>
    <source>
        <strain evidence="2">cv. Yunnan</strain>
        <tissue evidence="1">Leaves</tissue>
    </source>
</reference>
<evidence type="ECO:0000313" key="2">
    <source>
        <dbReference type="Proteomes" id="UP001056120"/>
    </source>
</evidence>